<accession>A0ABV1HP03</accession>
<keyword evidence="2" id="KW-1185">Reference proteome</keyword>
<gene>
    <name evidence="1" type="ORF">WMO41_12900</name>
</gene>
<comment type="caution">
    <text evidence="1">The sequence shown here is derived from an EMBL/GenBank/DDBJ whole genome shotgun (WGS) entry which is preliminary data.</text>
</comment>
<protein>
    <recommendedName>
        <fullName evidence="3">Phage tail assembly chaperone</fullName>
    </recommendedName>
</protein>
<evidence type="ECO:0000313" key="1">
    <source>
        <dbReference type="EMBL" id="MEQ2564049.1"/>
    </source>
</evidence>
<dbReference type="EMBL" id="JBBMFJ010000030">
    <property type="protein sequence ID" value="MEQ2564049.1"/>
    <property type="molecule type" value="Genomic_DNA"/>
</dbReference>
<proteinExistence type="predicted"/>
<evidence type="ECO:0008006" key="3">
    <source>
        <dbReference type="Google" id="ProtNLM"/>
    </source>
</evidence>
<sequence length="125" mass="14282">MSMIQKIEIDGKQVPFKASAAIPRIYRIKFHRDIYKDLDALGKAVGNGDEGSSHLDMFSLEMFENIAYIMAKHADPTIPDSPEEWLDEFSTFSIYQVLPKIIELWGLNVQTDVESKKNFTQLTGR</sequence>
<organism evidence="1 2">
    <name type="scientific">Ventrimonas faecis</name>
    <dbReference type="NCBI Taxonomy" id="3133170"/>
    <lineage>
        <taxon>Bacteria</taxon>
        <taxon>Bacillati</taxon>
        <taxon>Bacillota</taxon>
        <taxon>Clostridia</taxon>
        <taxon>Lachnospirales</taxon>
        <taxon>Lachnospiraceae</taxon>
        <taxon>Ventrimonas</taxon>
    </lineage>
</organism>
<evidence type="ECO:0000313" key="2">
    <source>
        <dbReference type="Proteomes" id="UP001437460"/>
    </source>
</evidence>
<dbReference type="Proteomes" id="UP001437460">
    <property type="component" value="Unassembled WGS sequence"/>
</dbReference>
<reference evidence="1 2" key="1">
    <citation type="submission" date="2024-03" db="EMBL/GenBank/DDBJ databases">
        <title>Human intestinal bacterial collection.</title>
        <authorList>
            <person name="Pauvert C."/>
            <person name="Hitch T.C.A."/>
            <person name="Clavel T."/>
        </authorList>
    </citation>
    <scope>NUCLEOTIDE SEQUENCE [LARGE SCALE GENOMIC DNA]</scope>
    <source>
        <strain evidence="1 2">CLA-AP-H27</strain>
    </source>
</reference>
<dbReference type="RefSeq" id="WP_349230101.1">
    <property type="nucleotide sequence ID" value="NZ_JBBMFJ010000030.1"/>
</dbReference>
<name>A0ABV1HP03_9FIRM</name>